<dbReference type="CDD" id="cd20071">
    <property type="entry name" value="SET_SMYD"/>
    <property type="match status" value="1"/>
</dbReference>
<feature type="region of interest" description="Disordered" evidence="2">
    <location>
        <begin position="101"/>
        <end position="163"/>
    </location>
</feature>
<dbReference type="Gene3D" id="2.170.270.10">
    <property type="entry name" value="SET domain"/>
    <property type="match status" value="1"/>
</dbReference>
<evidence type="ECO:0000256" key="1">
    <source>
        <dbReference type="SAM" id="Coils"/>
    </source>
</evidence>
<feature type="coiled-coil region" evidence="1">
    <location>
        <begin position="701"/>
        <end position="774"/>
    </location>
</feature>
<dbReference type="GO" id="GO:0008168">
    <property type="term" value="F:methyltransferase activity"/>
    <property type="evidence" value="ECO:0007669"/>
    <property type="project" value="UniProtKB-KW"/>
</dbReference>
<keyword evidence="5" id="KW-1185">Reference proteome</keyword>
<dbReference type="VEuPathDB" id="ToxoDB:EPH_0009570"/>
<feature type="compositionally biased region" description="Basic and acidic residues" evidence="2">
    <location>
        <begin position="317"/>
        <end position="327"/>
    </location>
</feature>
<dbReference type="GO" id="GO:0032259">
    <property type="term" value="P:methylation"/>
    <property type="evidence" value="ECO:0007669"/>
    <property type="project" value="UniProtKB-KW"/>
</dbReference>
<dbReference type="Pfam" id="PF00856">
    <property type="entry name" value="SET"/>
    <property type="match status" value="1"/>
</dbReference>
<feature type="coiled-coil region" evidence="1">
    <location>
        <begin position="649"/>
        <end position="676"/>
    </location>
</feature>
<dbReference type="InterPro" id="IPR044237">
    <property type="entry name" value="ATXR2-like"/>
</dbReference>
<dbReference type="InterPro" id="IPR001214">
    <property type="entry name" value="SET_dom"/>
</dbReference>
<feature type="compositionally biased region" description="Low complexity" evidence="2">
    <location>
        <begin position="351"/>
        <end position="373"/>
    </location>
</feature>
<evidence type="ECO:0000313" key="5">
    <source>
        <dbReference type="Proteomes" id="UP000018201"/>
    </source>
</evidence>
<feature type="compositionally biased region" description="Basic residues" evidence="2">
    <location>
        <begin position="241"/>
        <end position="250"/>
    </location>
</feature>
<feature type="region of interest" description="Disordered" evidence="2">
    <location>
        <begin position="351"/>
        <end position="380"/>
    </location>
</feature>
<dbReference type="Proteomes" id="UP000018201">
    <property type="component" value="Unassembled WGS sequence"/>
</dbReference>
<dbReference type="InterPro" id="IPR046341">
    <property type="entry name" value="SET_dom_sf"/>
</dbReference>
<evidence type="ECO:0000256" key="2">
    <source>
        <dbReference type="SAM" id="MobiDB-lite"/>
    </source>
</evidence>
<feature type="compositionally biased region" description="Low complexity" evidence="2">
    <location>
        <begin position="251"/>
        <end position="265"/>
    </location>
</feature>
<evidence type="ECO:0000259" key="3">
    <source>
        <dbReference type="Pfam" id="PF00856"/>
    </source>
</evidence>
<feature type="region of interest" description="Disordered" evidence="2">
    <location>
        <begin position="300"/>
        <end position="332"/>
    </location>
</feature>
<dbReference type="PANTHER" id="PTHR47436:SF1">
    <property type="entry name" value="SET DOMAIN-CONTAINING PROTEIN"/>
    <property type="match status" value="1"/>
</dbReference>
<keyword evidence="4" id="KW-0489">Methyltransferase</keyword>
<feature type="region of interest" description="Disordered" evidence="2">
    <location>
        <begin position="240"/>
        <end position="270"/>
    </location>
</feature>
<gene>
    <name evidence="4" type="ORF">EPH_0009570</name>
</gene>
<feature type="compositionally biased region" description="Low complexity" evidence="2">
    <location>
        <begin position="536"/>
        <end position="553"/>
    </location>
</feature>
<evidence type="ECO:0000313" key="4">
    <source>
        <dbReference type="EMBL" id="CDI73965.1"/>
    </source>
</evidence>
<feature type="compositionally biased region" description="Low complexity" evidence="2">
    <location>
        <begin position="101"/>
        <end position="141"/>
    </location>
</feature>
<protein>
    <submittedName>
        <fullName evidence="4">Histone-lysine N-methyltransferase, putative</fullName>
    </submittedName>
</protein>
<reference evidence="4" key="2">
    <citation type="submission" date="2013-10" db="EMBL/GenBank/DDBJ databases">
        <authorList>
            <person name="Aslett M."/>
        </authorList>
    </citation>
    <scope>NUCLEOTIDE SEQUENCE [LARGE SCALE GENOMIC DNA]</scope>
    <source>
        <strain evidence="4">Houghton</strain>
    </source>
</reference>
<dbReference type="OrthoDB" id="446890at2759"/>
<feature type="compositionally biased region" description="Basic and acidic residues" evidence="2">
    <location>
        <begin position="554"/>
        <end position="565"/>
    </location>
</feature>
<feature type="domain" description="SET" evidence="3">
    <location>
        <begin position="1292"/>
        <end position="1333"/>
    </location>
</feature>
<feature type="coiled-coil region" evidence="1">
    <location>
        <begin position="829"/>
        <end position="856"/>
    </location>
</feature>
<feature type="compositionally biased region" description="Acidic residues" evidence="2">
    <location>
        <begin position="1123"/>
        <end position="1133"/>
    </location>
</feature>
<name>U6G1D9_9EIME</name>
<organism evidence="4 5">
    <name type="scientific">Eimeria praecox</name>
    <dbReference type="NCBI Taxonomy" id="51316"/>
    <lineage>
        <taxon>Eukaryota</taxon>
        <taxon>Sar</taxon>
        <taxon>Alveolata</taxon>
        <taxon>Apicomplexa</taxon>
        <taxon>Conoidasida</taxon>
        <taxon>Coccidia</taxon>
        <taxon>Eucoccidiorida</taxon>
        <taxon>Eimeriorina</taxon>
        <taxon>Eimeriidae</taxon>
        <taxon>Eimeria</taxon>
    </lineage>
</organism>
<sequence>MEASQRVSLRLPINSWNTGDPEAVSASSAAASASSVACAALAPLDGSSTATRMRKEAAPSKAKELIRQALLLRLPDRTTEASIGGNSAAVAAGSGISATCNSRASSANGASRHQWGSPHAAGPPGAHPSAAAAAATEAATGTMRHSPRAMQQQRLPSGAAPTNAALAAAKQRVLEKQQQLLNYLDCIAAGETLLRDIQQQQQRPKVPTALSRMMGVLPQQQQHIEELRQQRQRELMQLLRGRSKAQKKQNQRSLSKRQQQQQQRLRGTKRQLPTSALQLLYFRLQRKLEQLELLQDRQTCTRRKHHDSAELTPQHQENQREHQHQEQQEQVQEQQQCEQQLQQEQRTHLEQQQTQQQQQKGQAQRPGWRQQQQETAWLVAQQHKQEQHGFTGNTFLTFCEDSCSPAVPLATATHAVIADRDDADVTPAGVAAQAAASTTAAPANTAQACAEISPLPLGVEPTQGAAAAPLAPSATASDRIKRAAASPSAPTGVNATAAIGAATATSVGGSDGGSDAAADAAVPPLRLLEGPTPAVRSSCFSSRSSSKQSLEQLRSTDHQQEHQDRPAPQSLATARRHQLQELAASRTESLLHFQTVLEAAAARCDKLMAARDAFKEHVRSNGPRLRRNVMNGQASSKSLGVYKHRAAAAARRAEKLQVEEETAAAAEEQLQREAEALLPYKLFLLRISGVYGNPLALLKRLRCLKATRKELQQHNADILRKIEQSRAALVKFKKRALQEEETHLAILRSVFEELEATQMTADGLEAAAEEANSRQRDAAGALGLLLGLEKAAAAAAAAACAPQGAAERPGSPKQQPVQVTEYFLAHQQLLRLRDFIEKLEAVLQDLQEETKKQARRAISRQSPSGGTRFSSFASAGGIAVGAAAGSGGTPAVPQGSQPNSECKDIVEFPVNAMELPPPHSSTQPQQQQLQLELKQPPGFAALLQQPLLQPVYDAQQLQKLQQQGRSFAVAPLLHFFSAVPESHRYLQSVSINRDLLLQLQQQQQHQQQEVVPCPAGCGEAFCSMLCLDSDIVHRQLCVGRLSEEAPLVAFKHFAVEHCENLLLAAAAIVSAAAAAGAAPRRVASNDTEAAAAALQLLQQLLQHQHGHWQEEEEATSRDRAMEEETYEETEGETELSRKDIVERGSSLLLLGLREISEVYVHLISPHLVSELLSLFEHCNSDLEVANPLNAFFGFCLSQVQITGTQELQLLLAEKEAALAALFGEQREDEANSDEDTDQSPQARHGEAAATGEVQALRKLYLNKPLAFLCPPPLGKGREFPAVKQTAFFCSVARINHSCTPNMEMECKHTSRGGQMMLKLIRDVQEGEELCVSYLKDLPLSDRQLRRQRLEEFGFECSCHYCASGL</sequence>
<feature type="region of interest" description="Disordered" evidence="2">
    <location>
        <begin position="1107"/>
        <end position="1135"/>
    </location>
</feature>
<feature type="region of interest" description="Disordered" evidence="2">
    <location>
        <begin position="528"/>
        <end position="576"/>
    </location>
</feature>
<proteinExistence type="predicted"/>
<reference evidence="4" key="1">
    <citation type="submission" date="2013-10" db="EMBL/GenBank/DDBJ databases">
        <title>Genomic analysis of the causative agents of coccidiosis in chickens.</title>
        <authorList>
            <person name="Reid A.J."/>
            <person name="Blake D."/>
            <person name="Billington K."/>
            <person name="Browne H."/>
            <person name="Dunn M."/>
            <person name="Hung S."/>
            <person name="Kawahara F."/>
            <person name="Miranda-Saavedra D."/>
            <person name="Mourier T."/>
            <person name="Nagra H."/>
            <person name="Otto T.D."/>
            <person name="Rawlings N."/>
            <person name="Sanchez A."/>
            <person name="Sanders M."/>
            <person name="Subramaniam C."/>
            <person name="Tay Y."/>
            <person name="Dear P."/>
            <person name="Doerig C."/>
            <person name="Gruber A."/>
            <person name="Parkinson J."/>
            <person name="Shirley M."/>
            <person name="Wan K.L."/>
            <person name="Berriman M."/>
            <person name="Tomley F."/>
            <person name="Pain A."/>
        </authorList>
    </citation>
    <scope>NUCLEOTIDE SEQUENCE [LARGE SCALE GENOMIC DNA]</scope>
    <source>
        <strain evidence="4">Houghton</strain>
    </source>
</reference>
<dbReference type="PANTHER" id="PTHR47436">
    <property type="entry name" value="HISTONE-LYSINE N-METHYLTRANSFERASE ATXR2"/>
    <property type="match status" value="1"/>
</dbReference>
<dbReference type="SUPFAM" id="SSF82199">
    <property type="entry name" value="SET domain"/>
    <property type="match status" value="1"/>
</dbReference>
<keyword evidence="4" id="KW-0808">Transferase</keyword>
<accession>U6G1D9</accession>
<feature type="region of interest" description="Disordered" evidence="2">
    <location>
        <begin position="1225"/>
        <end position="1248"/>
    </location>
</feature>
<keyword evidence="1" id="KW-0175">Coiled coil</keyword>
<dbReference type="EMBL" id="HG689324">
    <property type="protein sequence ID" value="CDI73965.1"/>
    <property type="molecule type" value="Genomic_DNA"/>
</dbReference>